<keyword evidence="1" id="KW-0472">Membrane</keyword>
<evidence type="ECO:0008006" key="4">
    <source>
        <dbReference type="Google" id="ProtNLM"/>
    </source>
</evidence>
<dbReference type="OMA" id="THKYITI"/>
<keyword evidence="1" id="KW-1133">Transmembrane helix</keyword>
<dbReference type="eggNOG" id="ENOG502TJUB">
    <property type="taxonomic scope" value="Eukaryota"/>
</dbReference>
<evidence type="ECO:0000313" key="2">
    <source>
        <dbReference type="EMBL" id="EFP01859.1"/>
    </source>
</evidence>
<evidence type="ECO:0000313" key="3">
    <source>
        <dbReference type="Proteomes" id="UP000008281"/>
    </source>
</evidence>
<reference evidence="2" key="1">
    <citation type="submission" date="2007-07" db="EMBL/GenBank/DDBJ databases">
        <title>PCAP assembly of the Caenorhabditis remanei genome.</title>
        <authorList>
            <consortium name="The Caenorhabditis remanei Sequencing Consortium"/>
            <person name="Wilson R.K."/>
        </authorList>
    </citation>
    <scope>NUCLEOTIDE SEQUENCE [LARGE SCALE GENOMIC DNA]</scope>
    <source>
        <strain evidence="2">PB4641</strain>
    </source>
</reference>
<keyword evidence="3" id="KW-1185">Reference proteome</keyword>
<feature type="transmembrane region" description="Helical" evidence="1">
    <location>
        <begin position="270"/>
        <end position="291"/>
    </location>
</feature>
<gene>
    <name evidence="2" type="ORF">CRE_23390</name>
</gene>
<dbReference type="PANTHER" id="PTHR31720:SF12">
    <property type="entry name" value="SERPENTINE RECEPTOR, CLASS T-RELATED"/>
    <property type="match status" value="1"/>
</dbReference>
<dbReference type="Pfam" id="PF10325">
    <property type="entry name" value="7TM_GPCR_Srz"/>
    <property type="match status" value="1"/>
</dbReference>
<feature type="transmembrane region" description="Helical" evidence="1">
    <location>
        <begin position="158"/>
        <end position="179"/>
    </location>
</feature>
<protein>
    <recommendedName>
        <fullName evidence="4">Serpentine Receptor, class Z</fullName>
    </recommendedName>
</protein>
<dbReference type="AlphaFoldDB" id="E3MH93"/>
<organism evidence="3">
    <name type="scientific">Caenorhabditis remanei</name>
    <name type="common">Caenorhabditis vulgaris</name>
    <dbReference type="NCBI Taxonomy" id="31234"/>
    <lineage>
        <taxon>Eukaryota</taxon>
        <taxon>Metazoa</taxon>
        <taxon>Ecdysozoa</taxon>
        <taxon>Nematoda</taxon>
        <taxon>Chromadorea</taxon>
        <taxon>Rhabditida</taxon>
        <taxon>Rhabditina</taxon>
        <taxon>Rhabditomorpha</taxon>
        <taxon>Rhabditoidea</taxon>
        <taxon>Rhabditidae</taxon>
        <taxon>Peloderinae</taxon>
        <taxon>Caenorhabditis</taxon>
    </lineage>
</organism>
<feature type="transmembrane region" description="Helical" evidence="1">
    <location>
        <begin position="191"/>
        <end position="212"/>
    </location>
</feature>
<feature type="transmembrane region" description="Helical" evidence="1">
    <location>
        <begin position="233"/>
        <end position="258"/>
    </location>
</feature>
<dbReference type="InParanoid" id="E3MH93"/>
<dbReference type="PANTHER" id="PTHR31720">
    <property type="entry name" value="SERPENTINE RECEPTOR, CLASS Z-RELATED"/>
    <property type="match status" value="1"/>
</dbReference>
<feature type="transmembrane region" description="Helical" evidence="1">
    <location>
        <begin position="110"/>
        <end position="137"/>
    </location>
</feature>
<dbReference type="InterPro" id="IPR018817">
    <property type="entry name" value="7TM_GPCR_serpentine_rcpt_Srz"/>
</dbReference>
<feature type="transmembrane region" description="Helical" evidence="1">
    <location>
        <begin position="34"/>
        <end position="58"/>
    </location>
</feature>
<keyword evidence="1" id="KW-0812">Transmembrane</keyword>
<proteinExistence type="predicted"/>
<dbReference type="HOGENOM" id="CLU_056063_1_0_1"/>
<dbReference type="EMBL" id="DS268444">
    <property type="protein sequence ID" value="EFP01859.1"/>
    <property type="molecule type" value="Genomic_DNA"/>
</dbReference>
<evidence type="ECO:0000256" key="1">
    <source>
        <dbReference type="SAM" id="Phobius"/>
    </source>
</evidence>
<name>E3MH93_CAERE</name>
<sequence>MASNATNETLLATLRNAGNVIGSAIINISKLWIIWHYIVIMAVLYVSLIIIFPIYITAFRKNRERDRKTTVYPITNHFYKTNFVVYILLIITSVCAILTSLHFMRINVPVAFGSVLITLVHSHSFILSILAIQRFFLYFFPATHKYITINEKVMNRTLIGILIFFYLLLCAAHGLASYLKYDEFYLVLNIYFLYFIILNAIFVLSAVLYIPIIISIYKLQQLSSTAKHQPHKYILYQTLVFAFVKTIEGCSIFLLNFIESDGNDMLVNFGATWFIEIITTPFLIQVTYLFCNKRDVDVLRKKVTFRRFWNGIFRGNRVGTE</sequence>
<feature type="transmembrane region" description="Helical" evidence="1">
    <location>
        <begin position="83"/>
        <end position="104"/>
    </location>
</feature>
<accession>E3MH93</accession>
<dbReference type="Proteomes" id="UP000008281">
    <property type="component" value="Unassembled WGS sequence"/>
</dbReference>